<organism evidence="1 2">
    <name type="scientific">Dyadobacter fermentans (strain ATCC 700827 / DSM 18053 / CIP 107007 / KCTC 52180 / NS114)</name>
    <dbReference type="NCBI Taxonomy" id="471854"/>
    <lineage>
        <taxon>Bacteria</taxon>
        <taxon>Pseudomonadati</taxon>
        <taxon>Bacteroidota</taxon>
        <taxon>Cytophagia</taxon>
        <taxon>Cytophagales</taxon>
        <taxon>Spirosomataceae</taxon>
        <taxon>Dyadobacter</taxon>
    </lineage>
</organism>
<evidence type="ECO:0000313" key="2">
    <source>
        <dbReference type="Proteomes" id="UP000002011"/>
    </source>
</evidence>
<evidence type="ECO:0000313" key="1">
    <source>
        <dbReference type="EMBL" id="ACT95720.1"/>
    </source>
</evidence>
<keyword evidence="2" id="KW-1185">Reference proteome</keyword>
<proteinExistence type="predicted"/>
<sequence>MKGILLAGLLSACQNENDIKLAPQAPTGESDQNARTALAVGKLIKDGQVDLSYQGSGVLSQETYPNVYYQFTYNPQLITAKRYVNGSPTEYKYTLDMNGRCIETVTDKTYIYEYDVYGQLTRLYNKNQPNEQTVFTYNTVNATNSDRSLATATFYNAQNVKTKALTFGYGGNMAIPDKHPLNPDVLPAGVSKYLPIFGKFSSNLVQSIYEYKYLLNGQQESITQYTYSYKLNYAGKATNIIVKKYSSQGYVPVSSTDRKYFTPSF</sequence>
<name>C6W307_DYAFD</name>
<dbReference type="AlphaFoldDB" id="C6W307"/>
<dbReference type="eggNOG" id="ENOG502ZDNE">
    <property type="taxonomic scope" value="Bacteria"/>
</dbReference>
<protein>
    <submittedName>
        <fullName evidence="1">Uncharacterized protein</fullName>
    </submittedName>
</protein>
<gene>
    <name evidence="1" type="ordered locus">Dfer_4519</name>
</gene>
<dbReference type="HOGENOM" id="CLU_1048620_0_0_10"/>
<dbReference type="EMBL" id="CP001619">
    <property type="protein sequence ID" value="ACT95720.1"/>
    <property type="molecule type" value="Genomic_DNA"/>
</dbReference>
<dbReference type="Proteomes" id="UP000002011">
    <property type="component" value="Chromosome"/>
</dbReference>
<dbReference type="KEGG" id="dfe:Dfer_4519"/>
<reference evidence="1 2" key="1">
    <citation type="journal article" date="2009" name="Stand. Genomic Sci.">
        <title>Complete genome sequence of Dyadobacter fermentans type strain (NS114).</title>
        <authorList>
            <person name="Lang E."/>
            <person name="Lapidus A."/>
            <person name="Chertkov O."/>
            <person name="Brettin T."/>
            <person name="Detter J.C."/>
            <person name="Han C."/>
            <person name="Copeland A."/>
            <person name="Glavina Del Rio T."/>
            <person name="Nolan M."/>
            <person name="Chen F."/>
            <person name="Lucas S."/>
            <person name="Tice H."/>
            <person name="Cheng J.F."/>
            <person name="Land M."/>
            <person name="Hauser L."/>
            <person name="Chang Y.J."/>
            <person name="Jeffries C.D."/>
            <person name="Kopitz M."/>
            <person name="Bruce D."/>
            <person name="Goodwin L."/>
            <person name="Pitluck S."/>
            <person name="Ovchinnikova G."/>
            <person name="Pati A."/>
            <person name="Ivanova N."/>
            <person name="Mavrommatis K."/>
            <person name="Chen A."/>
            <person name="Palaniappan K."/>
            <person name="Chain P."/>
            <person name="Bristow J."/>
            <person name="Eisen J.A."/>
            <person name="Markowitz V."/>
            <person name="Hugenholtz P."/>
            <person name="Goker M."/>
            <person name="Rohde M."/>
            <person name="Kyrpides N.C."/>
            <person name="Klenk H.P."/>
        </authorList>
    </citation>
    <scope>NUCLEOTIDE SEQUENCE [LARGE SCALE GENOMIC DNA]</scope>
    <source>
        <strain evidence="2">ATCC 700827 / DSM 18053 / CIP 107007 / KCTC 52180 / NS114</strain>
    </source>
</reference>
<accession>C6W307</accession>